<keyword evidence="2" id="KW-1185">Reference proteome</keyword>
<comment type="caution">
    <text evidence="1">The sequence shown here is derived from an EMBL/GenBank/DDBJ whole genome shotgun (WGS) entry which is preliminary data.</text>
</comment>
<proteinExistence type="predicted"/>
<dbReference type="Proteomes" id="UP001056120">
    <property type="component" value="Linkage Group LG19"/>
</dbReference>
<dbReference type="EMBL" id="CM042036">
    <property type="protein sequence ID" value="KAI3745358.1"/>
    <property type="molecule type" value="Genomic_DNA"/>
</dbReference>
<name>A0ACB9DFB2_9ASTR</name>
<reference evidence="2" key="1">
    <citation type="journal article" date="2022" name="Mol. Ecol. Resour.">
        <title>The genomes of chicory, endive, great burdock and yacon provide insights into Asteraceae palaeo-polyploidization history and plant inulin production.</title>
        <authorList>
            <person name="Fan W."/>
            <person name="Wang S."/>
            <person name="Wang H."/>
            <person name="Wang A."/>
            <person name="Jiang F."/>
            <person name="Liu H."/>
            <person name="Zhao H."/>
            <person name="Xu D."/>
            <person name="Zhang Y."/>
        </authorList>
    </citation>
    <scope>NUCLEOTIDE SEQUENCE [LARGE SCALE GENOMIC DNA]</scope>
    <source>
        <strain evidence="2">cv. Yunnan</strain>
    </source>
</reference>
<gene>
    <name evidence="1" type="ORF">L1987_58469</name>
</gene>
<organism evidence="1 2">
    <name type="scientific">Smallanthus sonchifolius</name>
    <dbReference type="NCBI Taxonomy" id="185202"/>
    <lineage>
        <taxon>Eukaryota</taxon>
        <taxon>Viridiplantae</taxon>
        <taxon>Streptophyta</taxon>
        <taxon>Embryophyta</taxon>
        <taxon>Tracheophyta</taxon>
        <taxon>Spermatophyta</taxon>
        <taxon>Magnoliopsida</taxon>
        <taxon>eudicotyledons</taxon>
        <taxon>Gunneridae</taxon>
        <taxon>Pentapetalae</taxon>
        <taxon>asterids</taxon>
        <taxon>campanulids</taxon>
        <taxon>Asterales</taxon>
        <taxon>Asteraceae</taxon>
        <taxon>Asteroideae</taxon>
        <taxon>Heliantheae alliance</taxon>
        <taxon>Millerieae</taxon>
        <taxon>Smallanthus</taxon>
    </lineage>
</organism>
<evidence type="ECO:0000313" key="1">
    <source>
        <dbReference type="EMBL" id="KAI3745358.1"/>
    </source>
</evidence>
<evidence type="ECO:0000313" key="2">
    <source>
        <dbReference type="Proteomes" id="UP001056120"/>
    </source>
</evidence>
<reference evidence="1 2" key="2">
    <citation type="journal article" date="2022" name="Mol. Ecol. Resour.">
        <title>The genomes of chicory, endive, great burdock and yacon provide insights into Asteraceae paleo-polyploidization history and plant inulin production.</title>
        <authorList>
            <person name="Fan W."/>
            <person name="Wang S."/>
            <person name="Wang H."/>
            <person name="Wang A."/>
            <person name="Jiang F."/>
            <person name="Liu H."/>
            <person name="Zhao H."/>
            <person name="Xu D."/>
            <person name="Zhang Y."/>
        </authorList>
    </citation>
    <scope>NUCLEOTIDE SEQUENCE [LARGE SCALE GENOMIC DNA]</scope>
    <source>
        <strain evidence="2">cv. Yunnan</strain>
        <tissue evidence="1">Leaves</tissue>
    </source>
</reference>
<accession>A0ACB9DFB2</accession>
<protein>
    <submittedName>
        <fullName evidence="1">Uncharacterized protein</fullName>
    </submittedName>
</protein>
<sequence>MQLHPLNALGINSSLSSCNFFNSLTCSSLSLPLNSIHKKGISSSKLSSENRSIPPQKWFFVDLLHSFTLDSSKARSKTNLCTKHKVKAFKKS</sequence>